<dbReference type="PANTHER" id="PTHR36439">
    <property type="entry name" value="BLL4334 PROTEIN"/>
    <property type="match status" value="1"/>
</dbReference>
<sequence>MPNYVALIRGVGPMNPNMRNDKLGAVLKTLGCTSVRPVLASGTALLETKIEKAFGDNLGLSSDVLVRTQDELEAIVKKAPFQGAEHGKQWYLIVTFRKDGAPVFNKIDRATMDGPNAMIDLEKRYGKHITTRTWNTVLKIVAKMQR</sequence>
<dbReference type="PIRSF" id="PIRSF008502">
    <property type="entry name" value="UCP008502"/>
    <property type="match status" value="1"/>
</dbReference>
<dbReference type="Proteomes" id="UP000217265">
    <property type="component" value="Chromosome"/>
</dbReference>
<dbReference type="Gene3D" id="3.30.70.1280">
    <property type="entry name" value="SP0830-like domains"/>
    <property type="match status" value="1"/>
</dbReference>
<proteinExistence type="predicted"/>
<dbReference type="PANTHER" id="PTHR36439:SF1">
    <property type="entry name" value="DUF1697 DOMAIN-CONTAINING PROTEIN"/>
    <property type="match status" value="1"/>
</dbReference>
<evidence type="ECO:0000313" key="1">
    <source>
        <dbReference type="EMBL" id="ATC63074.1"/>
    </source>
</evidence>
<dbReference type="InterPro" id="IPR012545">
    <property type="entry name" value="DUF1697"/>
</dbReference>
<reference evidence="1 2" key="1">
    <citation type="submission" date="2017-09" db="EMBL/GenBank/DDBJ databases">
        <title>Complete genome sequence of Verrucomicrobial strain HZ-65, isolated from freshwater.</title>
        <authorList>
            <person name="Choi A."/>
        </authorList>
    </citation>
    <scope>NUCLEOTIDE SEQUENCE [LARGE SCALE GENOMIC DNA]</scope>
    <source>
        <strain evidence="1 2">HZ-65</strain>
    </source>
</reference>
<dbReference type="Pfam" id="PF08002">
    <property type="entry name" value="DUF1697"/>
    <property type="match status" value="1"/>
</dbReference>
<organism evidence="1 2">
    <name type="scientific">Nibricoccus aquaticus</name>
    <dbReference type="NCBI Taxonomy" id="2576891"/>
    <lineage>
        <taxon>Bacteria</taxon>
        <taxon>Pseudomonadati</taxon>
        <taxon>Verrucomicrobiota</taxon>
        <taxon>Opitutia</taxon>
        <taxon>Opitutales</taxon>
        <taxon>Opitutaceae</taxon>
        <taxon>Nibricoccus</taxon>
    </lineage>
</organism>
<protein>
    <recommendedName>
        <fullName evidence="3">DUF1697 domain-containing protein</fullName>
    </recommendedName>
</protein>
<name>A0A290Q3I9_9BACT</name>
<keyword evidence="2" id="KW-1185">Reference proteome</keyword>
<dbReference type="EMBL" id="CP023344">
    <property type="protein sequence ID" value="ATC63074.1"/>
    <property type="molecule type" value="Genomic_DNA"/>
</dbReference>
<dbReference type="RefSeq" id="WP_096054706.1">
    <property type="nucleotide sequence ID" value="NZ_CP023344.1"/>
</dbReference>
<dbReference type="OrthoDB" id="9806494at2"/>
<dbReference type="AlphaFoldDB" id="A0A290Q3I9"/>
<accession>A0A290Q3I9</accession>
<evidence type="ECO:0000313" key="2">
    <source>
        <dbReference type="Proteomes" id="UP000217265"/>
    </source>
</evidence>
<gene>
    <name evidence="1" type="ORF">CMV30_03385</name>
</gene>
<dbReference type="SUPFAM" id="SSF160379">
    <property type="entry name" value="SP0830-like"/>
    <property type="match status" value="1"/>
</dbReference>
<evidence type="ECO:0008006" key="3">
    <source>
        <dbReference type="Google" id="ProtNLM"/>
    </source>
</evidence>
<dbReference type="KEGG" id="vbh:CMV30_03385"/>